<evidence type="ECO:0000313" key="9">
    <source>
        <dbReference type="Proteomes" id="UP000565205"/>
    </source>
</evidence>
<keyword evidence="3" id="KW-0678">Repressor</keyword>
<keyword evidence="4" id="KW-0805">Transcription regulation</keyword>
<evidence type="ECO:0000313" key="8">
    <source>
        <dbReference type="EMBL" id="NVN32114.1"/>
    </source>
</evidence>
<evidence type="ECO:0000256" key="2">
    <source>
        <dbReference type="ARBA" id="ARBA00015075"/>
    </source>
</evidence>
<dbReference type="Pfam" id="PF01845">
    <property type="entry name" value="CcdB"/>
    <property type="match status" value="1"/>
</dbReference>
<dbReference type="Gene3D" id="2.30.30.110">
    <property type="match status" value="1"/>
</dbReference>
<evidence type="ECO:0000256" key="1">
    <source>
        <dbReference type="ARBA" id="ARBA00005230"/>
    </source>
</evidence>
<comment type="similarity">
    <text evidence="1">Belongs to the CcdB toxin family.</text>
</comment>
<dbReference type="RefSeq" id="WP_176626832.1">
    <property type="nucleotide sequence ID" value="NZ_JABXXQ010000650.1"/>
</dbReference>
<dbReference type="EMBL" id="JABXXQ010000650">
    <property type="protein sequence ID" value="NVN32114.1"/>
    <property type="molecule type" value="Genomic_DNA"/>
</dbReference>
<dbReference type="AlphaFoldDB" id="A0A850NT68"/>
<keyword evidence="5" id="KW-0804">Transcription</keyword>
<proteinExistence type="inferred from homology"/>
<dbReference type="GO" id="GO:0008657">
    <property type="term" value="F:DNA topoisomerase type II (double strand cut, ATP-hydrolyzing) inhibitor activity"/>
    <property type="evidence" value="ECO:0007669"/>
    <property type="project" value="InterPro"/>
</dbReference>
<dbReference type="SUPFAM" id="SSF50118">
    <property type="entry name" value="Cell growth inhibitor/plasmid maintenance toxic component"/>
    <property type="match status" value="1"/>
</dbReference>
<evidence type="ECO:0000256" key="5">
    <source>
        <dbReference type="ARBA" id="ARBA00023163"/>
    </source>
</evidence>
<reference evidence="8 9" key="1">
    <citation type="submission" date="2020-06" db="EMBL/GenBank/DDBJ databases">
        <title>Description of novel acetic acid bacteria.</title>
        <authorList>
            <person name="Sombolestani A."/>
        </authorList>
    </citation>
    <scope>NUCLEOTIDE SEQUENCE [LARGE SCALE GENOMIC DNA]</scope>
    <source>
        <strain evidence="8 9">LMG 26838</strain>
    </source>
</reference>
<dbReference type="InterPro" id="IPR011067">
    <property type="entry name" value="Plasmid_toxin/cell-grow_inhib"/>
</dbReference>
<comment type="caution">
    <text evidence="8">The sequence shown here is derived from an EMBL/GenBank/DDBJ whole genome shotgun (WGS) entry which is preliminary data.</text>
</comment>
<organism evidence="8 9">
    <name type="scientific">Endobacter medicaginis</name>
    <dbReference type="NCBI Taxonomy" id="1181271"/>
    <lineage>
        <taxon>Bacteria</taxon>
        <taxon>Pseudomonadati</taxon>
        <taxon>Pseudomonadota</taxon>
        <taxon>Alphaproteobacteria</taxon>
        <taxon>Acetobacterales</taxon>
        <taxon>Acetobacteraceae</taxon>
        <taxon>Endobacter</taxon>
    </lineage>
</organism>
<gene>
    <name evidence="8" type="ORF">HUK83_17460</name>
</gene>
<accession>A0A850NT68</accession>
<evidence type="ECO:0000256" key="4">
    <source>
        <dbReference type="ARBA" id="ARBA00023015"/>
    </source>
</evidence>
<dbReference type="InterPro" id="IPR002712">
    <property type="entry name" value="CcdB"/>
</dbReference>
<dbReference type="Proteomes" id="UP000565205">
    <property type="component" value="Unassembled WGS sequence"/>
</dbReference>
<sequence length="71" mass="7774">MWGPLVLVRHVAVGEHYLAPRLTVMGEEVLLDVFNLATLPAERLGQPVVSLGDDEARARLVRALDELVSQA</sequence>
<evidence type="ECO:0000256" key="7">
    <source>
        <dbReference type="ARBA" id="ARBA00033135"/>
    </source>
</evidence>
<protein>
    <recommendedName>
        <fullName evidence="2">Toxin CcdB</fullName>
    </recommendedName>
    <alternativeName>
        <fullName evidence="7">Cytotoxic protein CcdB</fullName>
    </alternativeName>
    <alternativeName>
        <fullName evidence="6">Protein LetD</fullName>
    </alternativeName>
</protein>
<evidence type="ECO:0000256" key="3">
    <source>
        <dbReference type="ARBA" id="ARBA00022491"/>
    </source>
</evidence>
<dbReference type="GO" id="GO:0006276">
    <property type="term" value="P:plasmid maintenance"/>
    <property type="evidence" value="ECO:0007669"/>
    <property type="project" value="InterPro"/>
</dbReference>
<name>A0A850NT68_9PROT</name>
<evidence type="ECO:0000256" key="6">
    <source>
        <dbReference type="ARBA" id="ARBA00029628"/>
    </source>
</evidence>